<feature type="compositionally biased region" description="Polar residues" evidence="2">
    <location>
        <begin position="142"/>
        <end position="153"/>
    </location>
</feature>
<dbReference type="PANTHER" id="PTHR31286:SF99">
    <property type="entry name" value="DUF4283 DOMAIN-CONTAINING PROTEIN"/>
    <property type="match status" value="1"/>
</dbReference>
<dbReference type="Pfam" id="PF14392">
    <property type="entry name" value="zf-CCHC_4"/>
    <property type="match status" value="1"/>
</dbReference>
<dbReference type="InterPro" id="IPR025836">
    <property type="entry name" value="Zn_knuckle_CX2CX4HX4C"/>
</dbReference>
<dbReference type="GO" id="GO:0003676">
    <property type="term" value="F:nucleic acid binding"/>
    <property type="evidence" value="ECO:0007669"/>
    <property type="project" value="InterPro"/>
</dbReference>
<dbReference type="Proteomes" id="UP001154282">
    <property type="component" value="Unassembled WGS sequence"/>
</dbReference>
<dbReference type="SUPFAM" id="SSF57756">
    <property type="entry name" value="Retrovirus zinc finger-like domains"/>
    <property type="match status" value="1"/>
</dbReference>
<organism evidence="4 5">
    <name type="scientific">Linum tenue</name>
    <dbReference type="NCBI Taxonomy" id="586396"/>
    <lineage>
        <taxon>Eukaryota</taxon>
        <taxon>Viridiplantae</taxon>
        <taxon>Streptophyta</taxon>
        <taxon>Embryophyta</taxon>
        <taxon>Tracheophyta</taxon>
        <taxon>Spermatophyta</taxon>
        <taxon>Magnoliopsida</taxon>
        <taxon>eudicotyledons</taxon>
        <taxon>Gunneridae</taxon>
        <taxon>Pentapetalae</taxon>
        <taxon>rosids</taxon>
        <taxon>fabids</taxon>
        <taxon>Malpighiales</taxon>
        <taxon>Linaceae</taxon>
        <taxon>Linum</taxon>
    </lineage>
</organism>
<dbReference type="PROSITE" id="PS50158">
    <property type="entry name" value="ZF_CCHC"/>
    <property type="match status" value="1"/>
</dbReference>
<dbReference type="PANTHER" id="PTHR31286">
    <property type="entry name" value="GLYCINE-RICH CELL WALL STRUCTURAL PROTEIN 1.8-LIKE"/>
    <property type="match status" value="1"/>
</dbReference>
<dbReference type="AlphaFoldDB" id="A0AAV0KH02"/>
<accession>A0AAV0KH02</accession>
<name>A0AAV0KH02_9ROSI</name>
<protein>
    <recommendedName>
        <fullName evidence="3">CCHC-type domain-containing protein</fullName>
    </recommendedName>
</protein>
<keyword evidence="1" id="KW-0862">Zinc</keyword>
<dbReference type="InterPro" id="IPR040256">
    <property type="entry name" value="At4g02000-like"/>
</dbReference>
<dbReference type="EMBL" id="CAMGYJ010000005">
    <property type="protein sequence ID" value="CAI0421306.1"/>
    <property type="molecule type" value="Genomic_DNA"/>
</dbReference>
<comment type="caution">
    <text evidence="4">The sequence shown here is derived from an EMBL/GenBank/DDBJ whole genome shotgun (WGS) entry which is preliminary data.</text>
</comment>
<feature type="region of interest" description="Disordered" evidence="2">
    <location>
        <begin position="136"/>
        <end position="168"/>
    </location>
</feature>
<keyword evidence="1" id="KW-0479">Metal-binding</keyword>
<keyword evidence="1" id="KW-0863">Zinc-finger</keyword>
<dbReference type="InterPro" id="IPR036875">
    <property type="entry name" value="Znf_CCHC_sf"/>
</dbReference>
<evidence type="ECO:0000313" key="5">
    <source>
        <dbReference type="Proteomes" id="UP001154282"/>
    </source>
</evidence>
<evidence type="ECO:0000259" key="3">
    <source>
        <dbReference type="PROSITE" id="PS50158"/>
    </source>
</evidence>
<keyword evidence="5" id="KW-1185">Reference proteome</keyword>
<proteinExistence type="predicted"/>
<evidence type="ECO:0000313" key="4">
    <source>
        <dbReference type="EMBL" id="CAI0421306.1"/>
    </source>
</evidence>
<evidence type="ECO:0000256" key="2">
    <source>
        <dbReference type="SAM" id="MobiDB-lite"/>
    </source>
</evidence>
<dbReference type="GO" id="GO:0008270">
    <property type="term" value="F:zinc ion binding"/>
    <property type="evidence" value="ECO:0007669"/>
    <property type="project" value="UniProtKB-KW"/>
</dbReference>
<sequence>MIVWVQLPAFPVHFYHREVLFSVGNMIGRAIKLDYHTLHQQRAQFARIAVEVDLSKPLVIRIRLDGAWQYLEYENLPVLCFKCGKIGHTKETCPDLKPATPQLAMVEFGNPPEPEMQGSSEEKVGFGPWMVVTRKSRKGSKIQVSGKGNSASDQAEVPSQGKGGKREE</sequence>
<gene>
    <name evidence="4" type="ORF">LITE_LOCUS18691</name>
</gene>
<dbReference type="InterPro" id="IPR001878">
    <property type="entry name" value="Znf_CCHC"/>
</dbReference>
<dbReference type="SMART" id="SM00343">
    <property type="entry name" value="ZnF_C2HC"/>
    <property type="match status" value="1"/>
</dbReference>
<feature type="domain" description="CCHC-type" evidence="3">
    <location>
        <begin position="80"/>
        <end position="95"/>
    </location>
</feature>
<reference evidence="4" key="1">
    <citation type="submission" date="2022-08" db="EMBL/GenBank/DDBJ databases">
        <authorList>
            <person name="Gutierrez-Valencia J."/>
        </authorList>
    </citation>
    <scope>NUCLEOTIDE SEQUENCE</scope>
</reference>
<evidence type="ECO:0000256" key="1">
    <source>
        <dbReference type="PROSITE-ProRule" id="PRU00047"/>
    </source>
</evidence>